<reference evidence="1" key="1">
    <citation type="submission" date="2015-04" db="EMBL/GenBank/DDBJ databases">
        <title>The genome sequence of the plant pathogenic Rhizarian Plasmodiophora brassicae reveals insights in its biotrophic life cycle and the origin of chitin synthesis.</title>
        <authorList>
            <person name="Schwelm A."/>
            <person name="Fogelqvist J."/>
            <person name="Knaust A."/>
            <person name="Julke S."/>
            <person name="Lilja T."/>
            <person name="Dhandapani V."/>
            <person name="Bonilla-Rosso G."/>
            <person name="Karlsson M."/>
            <person name="Shevchenko A."/>
            <person name="Choi S.R."/>
            <person name="Kim H.G."/>
            <person name="Park J.Y."/>
            <person name="Lim Y.P."/>
            <person name="Ludwig-Muller J."/>
            <person name="Dixelius C."/>
        </authorList>
    </citation>
    <scope>NUCLEOTIDE SEQUENCE</scope>
    <source>
        <tissue evidence="1">Potato root galls</tissue>
    </source>
</reference>
<protein>
    <submittedName>
        <fullName evidence="1">Uncharacterized protein</fullName>
    </submittedName>
</protein>
<sequence>PSTDSDDDGVYLAPNTILIWTHIELRYEADCQYPINIRVFNTSFGNVSAVISGVCQLKRRASCQKTNCSFTRNPRAFSQLWLRISIALICNQMPCEGPNLVIMQFDIQADWAARFPFP</sequence>
<accession>A0A0H5QIN3</accession>
<name>A0A0H5QIN3_9EUKA</name>
<dbReference type="EMBL" id="HACM01001065">
    <property type="protein sequence ID" value="CRZ01507.1"/>
    <property type="molecule type" value="Transcribed_RNA"/>
</dbReference>
<feature type="non-terminal residue" evidence="1">
    <location>
        <position position="1"/>
    </location>
</feature>
<dbReference type="AlphaFoldDB" id="A0A0H5QIN3"/>
<evidence type="ECO:0000313" key="1">
    <source>
        <dbReference type="EMBL" id="CRZ01507.1"/>
    </source>
</evidence>
<proteinExistence type="predicted"/>
<organism evidence="1">
    <name type="scientific">Spongospora subterranea</name>
    <dbReference type="NCBI Taxonomy" id="70186"/>
    <lineage>
        <taxon>Eukaryota</taxon>
        <taxon>Sar</taxon>
        <taxon>Rhizaria</taxon>
        <taxon>Endomyxa</taxon>
        <taxon>Phytomyxea</taxon>
        <taxon>Plasmodiophorida</taxon>
        <taxon>Plasmodiophoridae</taxon>
        <taxon>Spongospora</taxon>
    </lineage>
</organism>